<organism evidence="4 5">
    <name type="scientific">Flammeovirga aprica JL-4</name>
    <dbReference type="NCBI Taxonomy" id="694437"/>
    <lineage>
        <taxon>Bacteria</taxon>
        <taxon>Pseudomonadati</taxon>
        <taxon>Bacteroidota</taxon>
        <taxon>Cytophagia</taxon>
        <taxon>Cytophagales</taxon>
        <taxon>Flammeovirgaceae</taxon>
        <taxon>Flammeovirga</taxon>
    </lineage>
</organism>
<dbReference type="Proteomes" id="UP000576082">
    <property type="component" value="Unassembled WGS sequence"/>
</dbReference>
<evidence type="ECO:0000313" key="4">
    <source>
        <dbReference type="EMBL" id="NME70776.1"/>
    </source>
</evidence>
<feature type="chain" id="PRO_5030749354" evidence="1">
    <location>
        <begin position="21"/>
        <end position="542"/>
    </location>
</feature>
<keyword evidence="5" id="KW-1185">Reference proteome</keyword>
<evidence type="ECO:0000256" key="1">
    <source>
        <dbReference type="SAM" id="SignalP"/>
    </source>
</evidence>
<sequence length="542" mass="62356">MKKYITLFLIIFYLPLFTSANDQIEVSSKINNVTVYTNSASVERSASVNVPQGKSVLVFKKLSHQIVTNTIQFQTKGVRVLSIDSEYDKVELRDNKAYSELKSKIDQLKEKVFEKETYLEILNKDLELLEANKTISSSNLNLSELKSALAFFHDKRLQVEKEKSTYQKEVIVLKLEIEKLNKELSMISRDHISHYNNVMVTIQSDKAKSIDYLLKYIVNQVGWTPTYDILATDINSPFNVVFKANIYQRSGVDWNDVSISISSGAPSERNRLPKLNPKYLDLVALQQNRMVQQSAKVYSAPSYKKSSQDNWGAVEVEEEEVEEEIATSLSWVLNQSSYQTQFTYQINQKYSIPNNTRKKAIELKTEKIDALYTYRAIPKQGCDVFLLGKVTNWGKYNFIAGDANVYFEDQFIGTTYLSSTQHKDTLEISLGKDESIIVNRERAYQMERKRSFGNKKRANRAWKITVKNNKSKDINIEILDQIPISVNDQIIVTPLEMSKGTYDKETGEVEWNFSLDAQKSKEIILQYEVEYPAKGYEPLDVN</sequence>
<protein>
    <submittedName>
        <fullName evidence="4">Mucoidy inhibitor MuiA family protein</fullName>
    </submittedName>
</protein>
<accession>A0A7X9RXY4</accession>
<dbReference type="Pfam" id="PF13600">
    <property type="entry name" value="DUF4140"/>
    <property type="match status" value="1"/>
</dbReference>
<dbReference type="PANTHER" id="PTHR31005">
    <property type="entry name" value="DUF4139 DOMAIN-CONTAINING PROTEIN"/>
    <property type="match status" value="1"/>
</dbReference>
<feature type="signal peptide" evidence="1">
    <location>
        <begin position="1"/>
        <end position="20"/>
    </location>
</feature>
<dbReference type="InterPro" id="IPR011935">
    <property type="entry name" value="CHP02231"/>
</dbReference>
<feature type="domain" description="DUF4139" evidence="2">
    <location>
        <begin position="214"/>
        <end position="532"/>
    </location>
</feature>
<dbReference type="EMBL" id="JABANE010000074">
    <property type="protein sequence ID" value="NME70776.1"/>
    <property type="molecule type" value="Genomic_DNA"/>
</dbReference>
<dbReference type="PANTHER" id="PTHR31005:SF8">
    <property type="entry name" value="DUF4139 DOMAIN-CONTAINING PROTEIN"/>
    <property type="match status" value="1"/>
</dbReference>
<name>A0A7X9RXY4_9BACT</name>
<feature type="domain" description="DUF4140" evidence="3">
    <location>
        <begin position="33"/>
        <end position="129"/>
    </location>
</feature>
<comment type="caution">
    <text evidence="4">The sequence shown here is derived from an EMBL/GenBank/DDBJ whole genome shotgun (WGS) entry which is preliminary data.</text>
</comment>
<dbReference type="NCBIfam" id="TIGR02231">
    <property type="entry name" value="mucoidy inhibitor MuiA family protein"/>
    <property type="match status" value="1"/>
</dbReference>
<evidence type="ECO:0000259" key="2">
    <source>
        <dbReference type="Pfam" id="PF13598"/>
    </source>
</evidence>
<evidence type="ECO:0000259" key="3">
    <source>
        <dbReference type="Pfam" id="PF13600"/>
    </source>
</evidence>
<evidence type="ECO:0000313" key="5">
    <source>
        <dbReference type="Proteomes" id="UP000576082"/>
    </source>
</evidence>
<gene>
    <name evidence="4" type="ORF">HHU12_22575</name>
</gene>
<dbReference type="InterPro" id="IPR025554">
    <property type="entry name" value="DUF4140"/>
</dbReference>
<reference evidence="4 5" key="1">
    <citation type="submission" date="2020-04" db="EMBL/GenBank/DDBJ databases">
        <title>Flammeovirga sp. SR4, a novel species isolated from seawater.</title>
        <authorList>
            <person name="Wang X."/>
        </authorList>
    </citation>
    <scope>NUCLEOTIDE SEQUENCE [LARGE SCALE GENOMIC DNA]</scope>
    <source>
        <strain evidence="4 5">ATCC 23126</strain>
    </source>
</reference>
<dbReference type="AlphaFoldDB" id="A0A7X9RXY4"/>
<keyword evidence="1" id="KW-0732">Signal</keyword>
<dbReference type="RefSeq" id="WP_169659006.1">
    <property type="nucleotide sequence ID" value="NZ_JABANE010000074.1"/>
</dbReference>
<dbReference type="Pfam" id="PF13598">
    <property type="entry name" value="DUF4139"/>
    <property type="match status" value="1"/>
</dbReference>
<dbReference type="InterPro" id="IPR037291">
    <property type="entry name" value="DUF4139"/>
</dbReference>
<proteinExistence type="predicted"/>